<sequence length="65" mass="7407">MYILVIQYTACTSSGDRNVRLKQHCYVRNIELESGMYLGLHRGNTAILLYLLPTIGPSFHGTFMK</sequence>
<organism evidence="1">
    <name type="scientific">Rhizophora mucronata</name>
    <name type="common">Asiatic mangrove</name>
    <dbReference type="NCBI Taxonomy" id="61149"/>
    <lineage>
        <taxon>Eukaryota</taxon>
        <taxon>Viridiplantae</taxon>
        <taxon>Streptophyta</taxon>
        <taxon>Embryophyta</taxon>
        <taxon>Tracheophyta</taxon>
        <taxon>Spermatophyta</taxon>
        <taxon>Magnoliopsida</taxon>
        <taxon>eudicotyledons</taxon>
        <taxon>Gunneridae</taxon>
        <taxon>Pentapetalae</taxon>
        <taxon>rosids</taxon>
        <taxon>fabids</taxon>
        <taxon>Malpighiales</taxon>
        <taxon>Rhizophoraceae</taxon>
        <taxon>Rhizophora</taxon>
    </lineage>
</organism>
<reference evidence="1" key="1">
    <citation type="submission" date="2018-02" db="EMBL/GenBank/DDBJ databases">
        <title>Rhizophora mucronata_Transcriptome.</title>
        <authorList>
            <person name="Meera S.P."/>
            <person name="Sreeshan A."/>
            <person name="Augustine A."/>
        </authorList>
    </citation>
    <scope>NUCLEOTIDE SEQUENCE</scope>
    <source>
        <tissue evidence="1">Leaf</tissue>
    </source>
</reference>
<name>A0A2P2K1L2_RHIMU</name>
<accession>A0A2P2K1L2</accession>
<dbReference type="AlphaFoldDB" id="A0A2P2K1L2"/>
<evidence type="ECO:0000313" key="1">
    <source>
        <dbReference type="EMBL" id="MBW99613.1"/>
    </source>
</evidence>
<protein>
    <submittedName>
        <fullName evidence="1">Uncharacterized protein</fullName>
    </submittedName>
</protein>
<dbReference type="EMBL" id="GGEC01019130">
    <property type="protein sequence ID" value="MBW99613.1"/>
    <property type="molecule type" value="Transcribed_RNA"/>
</dbReference>
<proteinExistence type="predicted"/>